<feature type="domain" description="ABC transmembrane type-1" evidence="8">
    <location>
        <begin position="72"/>
        <end position="280"/>
    </location>
</feature>
<gene>
    <name evidence="9" type="ORF">EHS13_20835</name>
</gene>
<dbReference type="InterPro" id="IPR000515">
    <property type="entry name" value="MetI-like"/>
</dbReference>
<dbReference type="KEGG" id="ppsc:EHS13_20835"/>
<dbReference type="RefSeq" id="WP_155702259.1">
    <property type="nucleotide sequence ID" value="NZ_CP034235.1"/>
</dbReference>
<organism evidence="9 10">
    <name type="scientific">Paenibacillus psychroresistens</name>
    <dbReference type="NCBI Taxonomy" id="1778678"/>
    <lineage>
        <taxon>Bacteria</taxon>
        <taxon>Bacillati</taxon>
        <taxon>Bacillota</taxon>
        <taxon>Bacilli</taxon>
        <taxon>Bacillales</taxon>
        <taxon>Paenibacillaceae</taxon>
        <taxon>Paenibacillus</taxon>
    </lineage>
</organism>
<feature type="transmembrane region" description="Helical" evidence="7">
    <location>
        <begin position="12"/>
        <end position="35"/>
    </location>
</feature>
<accession>A0A6B8RPA8</accession>
<dbReference type="GO" id="GO:0005886">
    <property type="term" value="C:plasma membrane"/>
    <property type="evidence" value="ECO:0007669"/>
    <property type="project" value="UniProtKB-SubCell"/>
</dbReference>
<dbReference type="PROSITE" id="PS50928">
    <property type="entry name" value="ABC_TM1"/>
    <property type="match status" value="1"/>
</dbReference>
<dbReference type="AlphaFoldDB" id="A0A6B8RPA8"/>
<dbReference type="OrthoDB" id="9810086at2"/>
<evidence type="ECO:0000256" key="6">
    <source>
        <dbReference type="ARBA" id="ARBA00023136"/>
    </source>
</evidence>
<proteinExistence type="predicted"/>
<feature type="transmembrane region" description="Helical" evidence="7">
    <location>
        <begin position="107"/>
        <end position="127"/>
    </location>
</feature>
<evidence type="ECO:0000256" key="4">
    <source>
        <dbReference type="ARBA" id="ARBA00022692"/>
    </source>
</evidence>
<keyword evidence="4 7" id="KW-0812">Transmembrane</keyword>
<keyword evidence="6 7" id="KW-0472">Membrane</keyword>
<feature type="transmembrane region" description="Helical" evidence="7">
    <location>
        <begin position="261"/>
        <end position="280"/>
    </location>
</feature>
<keyword evidence="10" id="KW-1185">Reference proteome</keyword>
<keyword evidence="2" id="KW-0813">Transport</keyword>
<sequence>MKTLKLKGQWFTHLMFIIFSAITIFPLVLIFVVSITDEKTLTLNGYSFFPEKINFAAYTYLFHDSSTILNAYGVTILVTVVGTTLSLLFTSLFAYPISRSDFPFRKWLTFYVFFTLLFNGGTVPWYLVYSKYLGITDTIFALIVPNLLVNALYVLIMRTFFTTTIPPGLIESAQIDGAGETRIYAQIILRLSLPVLATIGLFNTLAYWNDWWNSLIFISETRLFSLQYLLNKILVDIQVILNSPGNTSQTRLLADIPTETVRMAMAMIGLGPIIIAYPFFQRFLIQGLTIGAIKG</sequence>
<evidence type="ECO:0000256" key="5">
    <source>
        <dbReference type="ARBA" id="ARBA00022989"/>
    </source>
</evidence>
<feature type="transmembrane region" description="Helical" evidence="7">
    <location>
        <begin position="187"/>
        <end position="208"/>
    </location>
</feature>
<dbReference type="SUPFAM" id="SSF161098">
    <property type="entry name" value="MetI-like"/>
    <property type="match status" value="1"/>
</dbReference>
<dbReference type="InterPro" id="IPR035906">
    <property type="entry name" value="MetI-like_sf"/>
</dbReference>
<evidence type="ECO:0000256" key="2">
    <source>
        <dbReference type="ARBA" id="ARBA00022448"/>
    </source>
</evidence>
<protein>
    <submittedName>
        <fullName evidence="9">Carbohydrate ABC transporter permease</fullName>
    </submittedName>
</protein>
<evidence type="ECO:0000256" key="1">
    <source>
        <dbReference type="ARBA" id="ARBA00004651"/>
    </source>
</evidence>
<evidence type="ECO:0000256" key="7">
    <source>
        <dbReference type="SAM" id="Phobius"/>
    </source>
</evidence>
<evidence type="ECO:0000259" key="8">
    <source>
        <dbReference type="PROSITE" id="PS50928"/>
    </source>
</evidence>
<reference evidence="10" key="1">
    <citation type="submission" date="2018-11" db="EMBL/GenBank/DDBJ databases">
        <title>Complete genome sequence of Paenibacillus sp. ML311-T8.</title>
        <authorList>
            <person name="Nam Y.-D."/>
            <person name="Kang J."/>
            <person name="Chung W.-H."/>
            <person name="Park Y.S."/>
        </authorList>
    </citation>
    <scope>NUCLEOTIDE SEQUENCE [LARGE SCALE GENOMIC DNA]</scope>
    <source>
        <strain evidence="10">ML311-T8</strain>
    </source>
</reference>
<dbReference type="Gene3D" id="1.10.3720.10">
    <property type="entry name" value="MetI-like"/>
    <property type="match status" value="1"/>
</dbReference>
<dbReference type="CDD" id="cd06261">
    <property type="entry name" value="TM_PBP2"/>
    <property type="match status" value="1"/>
</dbReference>
<dbReference type="GO" id="GO:0055085">
    <property type="term" value="P:transmembrane transport"/>
    <property type="evidence" value="ECO:0007669"/>
    <property type="project" value="InterPro"/>
</dbReference>
<dbReference type="PANTHER" id="PTHR43744:SF9">
    <property type="entry name" value="POLYGALACTURONAN_RHAMNOGALACTURONAN TRANSPORT SYSTEM PERMEASE PROTEIN YTCP"/>
    <property type="match status" value="1"/>
</dbReference>
<name>A0A6B8RPA8_9BACL</name>
<keyword evidence="5 7" id="KW-1133">Transmembrane helix</keyword>
<feature type="transmembrane region" description="Helical" evidence="7">
    <location>
        <begin position="71"/>
        <end position="95"/>
    </location>
</feature>
<dbReference type="PANTHER" id="PTHR43744">
    <property type="entry name" value="ABC TRANSPORTER PERMEASE PROTEIN MG189-RELATED-RELATED"/>
    <property type="match status" value="1"/>
</dbReference>
<evidence type="ECO:0000256" key="3">
    <source>
        <dbReference type="ARBA" id="ARBA00022475"/>
    </source>
</evidence>
<keyword evidence="3" id="KW-1003">Cell membrane</keyword>
<evidence type="ECO:0000313" key="9">
    <source>
        <dbReference type="EMBL" id="QGQ97158.1"/>
    </source>
</evidence>
<comment type="subcellular location">
    <subcellularLocation>
        <location evidence="1">Cell membrane</location>
        <topology evidence="1">Multi-pass membrane protein</topology>
    </subcellularLocation>
</comment>
<dbReference type="Proteomes" id="UP000426246">
    <property type="component" value="Chromosome"/>
</dbReference>
<feature type="transmembrane region" description="Helical" evidence="7">
    <location>
        <begin position="139"/>
        <end position="156"/>
    </location>
</feature>
<evidence type="ECO:0000313" key="10">
    <source>
        <dbReference type="Proteomes" id="UP000426246"/>
    </source>
</evidence>
<dbReference type="EMBL" id="CP034235">
    <property type="protein sequence ID" value="QGQ97158.1"/>
    <property type="molecule type" value="Genomic_DNA"/>
</dbReference>